<accession>A0A5M3YUR6</accession>
<protein>
    <submittedName>
        <fullName evidence="1">Thioesterase domain protein</fullName>
    </submittedName>
</protein>
<name>A0A5M3YUR6_ASPTE</name>
<dbReference type="AlphaFoldDB" id="A0A5M3YUR6"/>
<organism evidence="1 2">
    <name type="scientific">Aspergillus terreus</name>
    <dbReference type="NCBI Taxonomy" id="33178"/>
    <lineage>
        <taxon>Eukaryota</taxon>
        <taxon>Fungi</taxon>
        <taxon>Dikarya</taxon>
        <taxon>Ascomycota</taxon>
        <taxon>Pezizomycotina</taxon>
        <taxon>Eurotiomycetes</taxon>
        <taxon>Eurotiomycetidae</taxon>
        <taxon>Eurotiales</taxon>
        <taxon>Aspergillaceae</taxon>
        <taxon>Aspergillus</taxon>
        <taxon>Aspergillus subgen. Circumdati</taxon>
    </lineage>
</organism>
<dbReference type="SUPFAM" id="SSF53474">
    <property type="entry name" value="alpha/beta-Hydrolases"/>
    <property type="match status" value="1"/>
</dbReference>
<evidence type="ECO:0000313" key="1">
    <source>
        <dbReference type="EMBL" id="GFF13428.1"/>
    </source>
</evidence>
<dbReference type="Proteomes" id="UP000452235">
    <property type="component" value="Unassembled WGS sequence"/>
</dbReference>
<dbReference type="EMBL" id="BLJY01000002">
    <property type="protein sequence ID" value="GFF13428.1"/>
    <property type="molecule type" value="Genomic_DNA"/>
</dbReference>
<sequence>MDPAHAPGTTPLYAGEVLTTIASFPTIYHYQPGINLDTNEAAKPLIVCVPGGMHLGRIFYGGHEGSNPKDFLVYHLSRLGFGVLSLSYPTETDTEIMPATASGFRIQDWGQQAAITTKKVIEDNNLPSRSIILITWSMGGRMVVPFSISAKELGLEVCQYISFAATPGISSIRPLPPGIVCSRAGYFLVPSRLDAFYRQIQEMEGLNGGRGIIPPGVYRREYIGRTPINLIGMGLKYDGKSSFVQDEVPHEEETKVFDVANFPFITALYPTGILDASHALVDQASWGFLLTYKLETMIQKEALSKIQGTPKWEQLLHHVHSAPTRLSVPASGNHFFFVGERSAGEVAQKVVRLIQDARAFQDELLEIV</sequence>
<gene>
    <name evidence="1" type="ORF">ATEIFO6365_0002053900</name>
</gene>
<evidence type="ECO:0000313" key="2">
    <source>
        <dbReference type="Proteomes" id="UP000452235"/>
    </source>
</evidence>
<reference evidence="1 2" key="1">
    <citation type="submission" date="2020-01" db="EMBL/GenBank/DDBJ databases">
        <title>Aspergillus terreus IFO 6365 whole genome shotgun sequence.</title>
        <authorList>
            <person name="Kanamasa S."/>
            <person name="Takahashi H."/>
        </authorList>
    </citation>
    <scope>NUCLEOTIDE SEQUENCE [LARGE SCALE GENOMIC DNA]</scope>
    <source>
        <strain evidence="1 2">IFO 6365</strain>
    </source>
</reference>
<dbReference type="InterPro" id="IPR029058">
    <property type="entry name" value="AB_hydrolase_fold"/>
</dbReference>
<proteinExistence type="predicted"/>
<dbReference type="VEuPathDB" id="FungiDB:ATEG_02438"/>
<keyword evidence="2" id="KW-1185">Reference proteome</keyword>
<dbReference type="OrthoDB" id="2891848at2759"/>
<comment type="caution">
    <text evidence="1">The sequence shown here is derived from an EMBL/GenBank/DDBJ whole genome shotgun (WGS) entry which is preliminary data.</text>
</comment>